<dbReference type="InterPro" id="IPR039074">
    <property type="entry name" value="GGGP/HepGP_synthase_I"/>
</dbReference>
<keyword evidence="3" id="KW-0808">Transferase</keyword>
<proteinExistence type="predicted"/>
<accession>A0A9E7U906</accession>
<dbReference type="GO" id="GO:0120536">
    <property type="term" value="F:heptaprenylglyceryl phosphate synthase activity"/>
    <property type="evidence" value="ECO:0007669"/>
    <property type="project" value="UniProtKB-ARBA"/>
</dbReference>
<dbReference type="AlphaFoldDB" id="A0A9E7U906"/>
<keyword evidence="6" id="KW-0443">Lipid metabolism</keyword>
<evidence type="ECO:0000256" key="9">
    <source>
        <dbReference type="ARBA" id="ARBA00047288"/>
    </source>
</evidence>
<comment type="catalytic activity">
    <reaction evidence="9">
        <text>sn-glycerol 1-phosphate + (2E,6E,10E)-geranylgeranyl diphosphate = sn-3-O-(geranylgeranyl)glycerol 1-phosphate + diphosphate</text>
        <dbReference type="Rhea" id="RHEA:23404"/>
        <dbReference type="ChEBI" id="CHEBI:33019"/>
        <dbReference type="ChEBI" id="CHEBI:57677"/>
        <dbReference type="ChEBI" id="CHEBI:57685"/>
        <dbReference type="ChEBI" id="CHEBI:58756"/>
        <dbReference type="EC" id="2.5.1.41"/>
    </reaction>
</comment>
<dbReference type="PANTHER" id="PTHR40029">
    <property type="match status" value="1"/>
</dbReference>
<gene>
    <name evidence="10" type="ORF">N0B31_03795</name>
</gene>
<dbReference type="GO" id="GO:0047294">
    <property type="term" value="F:phosphoglycerol geranylgeranyltransferase activity"/>
    <property type="evidence" value="ECO:0007669"/>
    <property type="project" value="UniProtKB-EC"/>
</dbReference>
<name>A0A9E7U906_9EURY</name>
<dbReference type="Gene3D" id="3.20.20.390">
    <property type="entry name" value="FMN-linked oxidoreductases"/>
    <property type="match status" value="1"/>
</dbReference>
<dbReference type="GO" id="GO:0046474">
    <property type="term" value="P:glycerophospholipid biosynthetic process"/>
    <property type="evidence" value="ECO:0007669"/>
    <property type="project" value="UniProtKB-ARBA"/>
</dbReference>
<dbReference type="RefSeq" id="WP_260594511.1">
    <property type="nucleotide sequence ID" value="NZ_CP104003.1"/>
</dbReference>
<evidence type="ECO:0000256" key="5">
    <source>
        <dbReference type="ARBA" id="ARBA00022842"/>
    </source>
</evidence>
<sequence>MNADEFAVRVGRAVETARLGVRAFLPVDTNRVPAAWTHVTKVDPEEAKRLPLAYPFYLGHTSAVSVGGSADVTGENTEETFRLLEYGPVPAIHEPSGPRHVTDATRDACHFLAVPEVLNGDSEALIGTLGAGAEYIRDELAPSEIREKLPWLPGFLRDRLAEFATGWLLADAVFEAYIIQNPDSAAAREGGVDPEDVLEADEAGRRALAAEMHLESDLIYLEYSGTFGGADAAAELEAIDANTNWSRVWYGGGLDSFDRVERVREAGADAVVVGDVFHDVAEAELELREAAREGLDADAGRADVEAFVDERFDPEGAPVRYLDTCGVREPERVAKEYLVLGVEISRALETGDVEVVAGTYDGVLDSSAARRLAKELERTVDGEAAADDAFGHLGL</sequence>
<reference evidence="10" key="1">
    <citation type="submission" date="2022-09" db="EMBL/GenBank/DDBJ databases">
        <title>Diverse halophilic archaea isolated from saline environments.</title>
        <authorList>
            <person name="Cui H.-L."/>
        </authorList>
    </citation>
    <scope>NUCLEOTIDE SEQUENCE</scope>
    <source>
        <strain evidence="10">ZS-35-S2</strain>
    </source>
</reference>
<dbReference type="EMBL" id="CP104003">
    <property type="protein sequence ID" value="UWM55411.1"/>
    <property type="molecule type" value="Genomic_DNA"/>
</dbReference>
<dbReference type="EC" id="2.5.1.41" evidence="1"/>
<evidence type="ECO:0000256" key="6">
    <source>
        <dbReference type="ARBA" id="ARBA00023098"/>
    </source>
</evidence>
<evidence type="ECO:0000313" key="11">
    <source>
        <dbReference type="Proteomes" id="UP001057580"/>
    </source>
</evidence>
<keyword evidence="4" id="KW-0479">Metal-binding</keyword>
<keyword evidence="7" id="KW-0594">Phospholipid biosynthesis</keyword>
<organism evidence="10 11">
    <name type="scientific">Salinirubellus salinus</name>
    <dbReference type="NCBI Taxonomy" id="1364945"/>
    <lineage>
        <taxon>Archaea</taxon>
        <taxon>Methanobacteriati</taxon>
        <taxon>Methanobacteriota</taxon>
        <taxon>Stenosarchaea group</taxon>
        <taxon>Halobacteria</taxon>
        <taxon>Halobacteriales</taxon>
        <taxon>Natronomonadaceae</taxon>
        <taxon>Salinirubellus</taxon>
    </lineage>
</organism>
<dbReference type="PANTHER" id="PTHR40029:SF2">
    <property type="entry name" value="HEPTAPRENYLGLYCERYL PHOSPHATE SYNTHASE"/>
    <property type="match status" value="1"/>
</dbReference>
<keyword evidence="8" id="KW-1208">Phospholipid metabolism</keyword>
<evidence type="ECO:0000256" key="2">
    <source>
        <dbReference type="ARBA" id="ARBA00022516"/>
    </source>
</evidence>
<evidence type="ECO:0000256" key="7">
    <source>
        <dbReference type="ARBA" id="ARBA00023209"/>
    </source>
</evidence>
<dbReference type="Pfam" id="PF01884">
    <property type="entry name" value="PcrB"/>
    <property type="match status" value="1"/>
</dbReference>
<keyword evidence="11" id="KW-1185">Reference proteome</keyword>
<evidence type="ECO:0000256" key="4">
    <source>
        <dbReference type="ARBA" id="ARBA00022723"/>
    </source>
</evidence>
<dbReference type="InterPro" id="IPR008205">
    <property type="entry name" value="GGGP_HepGP_synthase"/>
</dbReference>
<keyword evidence="5" id="KW-0460">Magnesium</keyword>
<evidence type="ECO:0000313" key="10">
    <source>
        <dbReference type="EMBL" id="UWM55411.1"/>
    </source>
</evidence>
<evidence type="ECO:0000256" key="3">
    <source>
        <dbReference type="ARBA" id="ARBA00022679"/>
    </source>
</evidence>
<evidence type="ECO:0000256" key="1">
    <source>
        <dbReference type="ARBA" id="ARBA00012676"/>
    </source>
</evidence>
<dbReference type="Proteomes" id="UP001057580">
    <property type="component" value="Chromosome"/>
</dbReference>
<evidence type="ECO:0000256" key="8">
    <source>
        <dbReference type="ARBA" id="ARBA00023264"/>
    </source>
</evidence>
<dbReference type="SUPFAM" id="SSF51395">
    <property type="entry name" value="FMN-linked oxidoreductases"/>
    <property type="match status" value="1"/>
</dbReference>
<protein>
    <recommendedName>
        <fullName evidence="1">phosphoglycerol geranylgeranyltransferase</fullName>
        <ecNumber evidence="1">2.5.1.41</ecNumber>
    </recommendedName>
</protein>
<dbReference type="InterPro" id="IPR038597">
    <property type="entry name" value="GGGP/HepGP_synthase_sf"/>
</dbReference>
<keyword evidence="2" id="KW-0444">Lipid biosynthesis</keyword>
<dbReference type="GeneID" id="74941515"/>
<dbReference type="KEGG" id="ssai:N0B31_03795"/>
<dbReference type="GO" id="GO:0046872">
    <property type="term" value="F:metal ion binding"/>
    <property type="evidence" value="ECO:0007669"/>
    <property type="project" value="UniProtKB-KW"/>
</dbReference>